<comment type="subcellular location">
    <subcellularLocation>
        <location evidence="1">Cell membrane</location>
        <topology evidence="1">Multi-pass membrane protein</topology>
    </subcellularLocation>
</comment>
<dbReference type="InterPro" id="IPR011743">
    <property type="entry name" value="Caa3_sub_IV"/>
</dbReference>
<evidence type="ECO:0000256" key="5">
    <source>
        <dbReference type="ARBA" id="ARBA00023136"/>
    </source>
</evidence>
<reference evidence="7 8" key="1">
    <citation type="submission" date="2024-09" db="EMBL/GenBank/DDBJ databases">
        <authorList>
            <person name="Sun Q."/>
            <person name="Mori K."/>
        </authorList>
    </citation>
    <scope>NUCLEOTIDE SEQUENCE [LARGE SCALE GENOMIC DNA]</scope>
    <source>
        <strain evidence="7 8">CCM 7468</strain>
    </source>
</reference>
<sequence>MPLGRWNTPASLGIAAAKALLIAYSFMNLRKPDPLLQLACGAALLWVAFMFTLTFVDLASRSEVSIRRVPPVLRGDVC</sequence>
<keyword evidence="3 6" id="KW-0812">Transmembrane</keyword>
<dbReference type="EMBL" id="JBHLVZ010000079">
    <property type="protein sequence ID" value="MFC0388130.1"/>
    <property type="molecule type" value="Genomic_DNA"/>
</dbReference>
<gene>
    <name evidence="7" type="ORF">ACFFIC_21700</name>
</gene>
<dbReference type="RefSeq" id="WP_377054255.1">
    <property type="nucleotide sequence ID" value="NZ_JBHLVZ010000079.1"/>
</dbReference>
<keyword evidence="2" id="KW-1003">Cell membrane</keyword>
<dbReference type="NCBIfam" id="TIGR02229">
    <property type="entry name" value="caa3_sub_IV"/>
    <property type="match status" value="1"/>
</dbReference>
<feature type="transmembrane region" description="Helical" evidence="6">
    <location>
        <begin position="35"/>
        <end position="58"/>
    </location>
</feature>
<dbReference type="InterPro" id="IPR005171">
    <property type="entry name" value="Cyt_c_oxidase_su4_prok"/>
</dbReference>
<proteinExistence type="predicted"/>
<keyword evidence="8" id="KW-1185">Reference proteome</keyword>
<feature type="transmembrane region" description="Helical" evidence="6">
    <location>
        <begin position="12"/>
        <end position="29"/>
    </location>
</feature>
<keyword evidence="4 6" id="KW-1133">Transmembrane helix</keyword>
<evidence type="ECO:0000313" key="8">
    <source>
        <dbReference type="Proteomes" id="UP001589789"/>
    </source>
</evidence>
<evidence type="ECO:0000313" key="7">
    <source>
        <dbReference type="EMBL" id="MFC0388130.1"/>
    </source>
</evidence>
<evidence type="ECO:0000256" key="6">
    <source>
        <dbReference type="SAM" id="Phobius"/>
    </source>
</evidence>
<keyword evidence="5 6" id="KW-0472">Membrane</keyword>
<evidence type="ECO:0000256" key="2">
    <source>
        <dbReference type="ARBA" id="ARBA00022475"/>
    </source>
</evidence>
<accession>A0ABV6IWY7</accession>
<dbReference type="Proteomes" id="UP001589789">
    <property type="component" value="Unassembled WGS sequence"/>
</dbReference>
<comment type="caution">
    <text evidence="7">The sequence shown here is derived from an EMBL/GenBank/DDBJ whole genome shotgun (WGS) entry which is preliminary data.</text>
</comment>
<organism evidence="7 8">
    <name type="scientific">Muricoccus vinaceus</name>
    <dbReference type="NCBI Taxonomy" id="424704"/>
    <lineage>
        <taxon>Bacteria</taxon>
        <taxon>Pseudomonadati</taxon>
        <taxon>Pseudomonadota</taxon>
        <taxon>Alphaproteobacteria</taxon>
        <taxon>Acetobacterales</taxon>
        <taxon>Roseomonadaceae</taxon>
        <taxon>Muricoccus</taxon>
    </lineage>
</organism>
<evidence type="ECO:0000256" key="3">
    <source>
        <dbReference type="ARBA" id="ARBA00022692"/>
    </source>
</evidence>
<protein>
    <submittedName>
        <fullName evidence="7">Cytochrome C oxidase subunit IV family protein</fullName>
    </submittedName>
</protein>
<evidence type="ECO:0000256" key="4">
    <source>
        <dbReference type="ARBA" id="ARBA00022989"/>
    </source>
</evidence>
<evidence type="ECO:0000256" key="1">
    <source>
        <dbReference type="ARBA" id="ARBA00004651"/>
    </source>
</evidence>
<dbReference type="Pfam" id="PF03626">
    <property type="entry name" value="COX4_pro"/>
    <property type="match status" value="1"/>
</dbReference>
<name>A0ABV6IWY7_9PROT</name>